<dbReference type="InterPro" id="IPR006419">
    <property type="entry name" value="NMN_transpt_PnuC"/>
</dbReference>
<dbReference type="Proteomes" id="UP001204621">
    <property type="component" value="Unassembled WGS sequence"/>
</dbReference>
<keyword evidence="12" id="KW-1185">Reference proteome</keyword>
<evidence type="ECO:0000256" key="1">
    <source>
        <dbReference type="ARBA" id="ARBA00002672"/>
    </source>
</evidence>
<gene>
    <name evidence="11" type="primary">pnuC</name>
    <name evidence="11" type="ORF">NX778_05175</name>
</gene>
<name>A0ABT2CUD8_9BURK</name>
<keyword evidence="7 10" id="KW-0812">Transmembrane</keyword>
<protein>
    <recommendedName>
        <fullName evidence="4">Nicotinamide riboside transporter PnuC</fullName>
    </recommendedName>
</protein>
<evidence type="ECO:0000313" key="11">
    <source>
        <dbReference type="EMBL" id="MCS0657454.1"/>
    </source>
</evidence>
<feature type="transmembrane region" description="Helical" evidence="10">
    <location>
        <begin position="162"/>
        <end position="179"/>
    </location>
</feature>
<evidence type="ECO:0000256" key="2">
    <source>
        <dbReference type="ARBA" id="ARBA00004651"/>
    </source>
</evidence>
<evidence type="ECO:0000256" key="5">
    <source>
        <dbReference type="ARBA" id="ARBA00022448"/>
    </source>
</evidence>
<evidence type="ECO:0000256" key="9">
    <source>
        <dbReference type="ARBA" id="ARBA00023136"/>
    </source>
</evidence>
<evidence type="ECO:0000256" key="6">
    <source>
        <dbReference type="ARBA" id="ARBA00022475"/>
    </source>
</evidence>
<feature type="transmembrane region" description="Helical" evidence="10">
    <location>
        <begin position="112"/>
        <end position="133"/>
    </location>
</feature>
<evidence type="ECO:0000256" key="7">
    <source>
        <dbReference type="ARBA" id="ARBA00022692"/>
    </source>
</evidence>
<comment type="subcellular location">
    <subcellularLocation>
        <location evidence="2">Cell membrane</location>
        <topology evidence="2">Multi-pass membrane protein</topology>
    </subcellularLocation>
</comment>
<comment type="function">
    <text evidence="1">Required for nicotinamide riboside transport across the inner membrane.</text>
</comment>
<evidence type="ECO:0000256" key="10">
    <source>
        <dbReference type="SAM" id="Phobius"/>
    </source>
</evidence>
<proteinExistence type="inferred from homology"/>
<evidence type="ECO:0000256" key="4">
    <source>
        <dbReference type="ARBA" id="ARBA00017522"/>
    </source>
</evidence>
<reference evidence="11 12" key="1">
    <citation type="submission" date="2022-08" db="EMBL/GenBank/DDBJ databases">
        <title>Reclassification of Massilia species as members of the genera Telluria, Duganella, Pseudoduganella, Mokoshia gen. nov. and Zemynaea gen. nov. using orthogonal and non-orthogonal genome-based approaches.</title>
        <authorList>
            <person name="Bowman J.P."/>
        </authorList>
    </citation>
    <scope>NUCLEOTIDE SEQUENCE [LARGE SCALE GENOMIC DNA]</scope>
    <source>
        <strain evidence="11 12">JCM 31606</strain>
    </source>
</reference>
<keyword evidence="6" id="KW-1003">Cell membrane</keyword>
<dbReference type="Pfam" id="PF04973">
    <property type="entry name" value="NMN_transporter"/>
    <property type="match status" value="1"/>
</dbReference>
<evidence type="ECO:0000313" key="12">
    <source>
        <dbReference type="Proteomes" id="UP001204621"/>
    </source>
</evidence>
<evidence type="ECO:0000256" key="8">
    <source>
        <dbReference type="ARBA" id="ARBA00022989"/>
    </source>
</evidence>
<feature type="transmembrane region" description="Helical" evidence="10">
    <location>
        <begin position="50"/>
        <end position="67"/>
    </location>
</feature>
<comment type="caution">
    <text evidence="11">The sequence shown here is derived from an EMBL/GenBank/DDBJ whole genome shotgun (WGS) entry which is preliminary data.</text>
</comment>
<feature type="transmembrane region" description="Helical" evidence="10">
    <location>
        <begin position="87"/>
        <end position="105"/>
    </location>
</feature>
<organism evidence="11 12">
    <name type="scientific">Massilia terrae</name>
    <dbReference type="NCBI Taxonomy" id="1811224"/>
    <lineage>
        <taxon>Bacteria</taxon>
        <taxon>Pseudomonadati</taxon>
        <taxon>Pseudomonadota</taxon>
        <taxon>Betaproteobacteria</taxon>
        <taxon>Burkholderiales</taxon>
        <taxon>Oxalobacteraceae</taxon>
        <taxon>Telluria group</taxon>
        <taxon>Massilia</taxon>
    </lineage>
</organism>
<dbReference type="RefSeq" id="WP_258810596.1">
    <property type="nucleotide sequence ID" value="NZ_JANUGU010000001.1"/>
</dbReference>
<feature type="transmembrane region" description="Helical" evidence="10">
    <location>
        <begin position="26"/>
        <end position="43"/>
    </location>
</feature>
<evidence type="ECO:0000256" key="3">
    <source>
        <dbReference type="ARBA" id="ARBA00006669"/>
    </source>
</evidence>
<comment type="similarity">
    <text evidence="3">Belongs to the nicotinamide ribonucleoside (NR) uptake permease (TC 4.B.1) family.</text>
</comment>
<dbReference type="NCBIfam" id="TIGR01528">
    <property type="entry name" value="NMN_trans_PnuC"/>
    <property type="match status" value="1"/>
</dbReference>
<keyword evidence="5" id="KW-0813">Transport</keyword>
<keyword evidence="9 10" id="KW-0472">Membrane</keyword>
<dbReference type="PANTHER" id="PTHR36122:SF2">
    <property type="entry name" value="NICOTINAMIDE RIBOSIDE TRANSPORTER PNUC"/>
    <property type="match status" value="1"/>
</dbReference>
<sequence length="196" mass="21393">MTTLEVAANAFTALAIVLAGRNSMHTWWTGIVGCGLFAIVFASSKLYADVVLQVFFIATSILGWWKWLRGGDAGANLPVTHASLASILWTVPIGLLATAGYAALLHHYTDAYAPLFDSAVLVFSVIGQIMMMQRRVENWAFWVLVNTIAAPLYYSRGLQLTALLYAGFWINAVVSWIAWRRLAAAPLEAEAALDPC</sequence>
<dbReference type="PANTHER" id="PTHR36122">
    <property type="entry name" value="NICOTINAMIDE RIBOSIDE TRANSPORTER PNUC"/>
    <property type="match status" value="1"/>
</dbReference>
<dbReference type="EMBL" id="JANUGU010000001">
    <property type="protein sequence ID" value="MCS0657454.1"/>
    <property type="molecule type" value="Genomic_DNA"/>
</dbReference>
<keyword evidence="8 10" id="KW-1133">Transmembrane helix</keyword>
<accession>A0ABT2CUD8</accession>